<dbReference type="PANTHER" id="PTHR14270:SF0">
    <property type="entry name" value="NONSENSE-MEDIATED MRNA DECAY FACTOR SMG9"/>
    <property type="match status" value="1"/>
</dbReference>
<dbReference type="OrthoDB" id="441394at2759"/>
<gene>
    <name evidence="2" type="primary">smg9</name>
    <name evidence="2" type="ORF">AK812_SmicGene15196</name>
</gene>
<dbReference type="EMBL" id="LSRX01000275">
    <property type="protein sequence ID" value="OLQ02008.1"/>
    <property type="molecule type" value="Genomic_DNA"/>
</dbReference>
<dbReference type="Proteomes" id="UP000186817">
    <property type="component" value="Unassembled WGS sequence"/>
</dbReference>
<comment type="caution">
    <text evidence="2">The sequence shown here is derived from an EMBL/GenBank/DDBJ whole genome shotgun (WGS) entry which is preliminary data.</text>
</comment>
<feature type="region of interest" description="Disordered" evidence="1">
    <location>
        <begin position="31"/>
        <end position="71"/>
    </location>
</feature>
<dbReference type="InterPro" id="IPR039177">
    <property type="entry name" value="SMG9"/>
</dbReference>
<dbReference type="GO" id="GO:0000184">
    <property type="term" value="P:nuclear-transcribed mRNA catabolic process, nonsense-mediated decay"/>
    <property type="evidence" value="ECO:0007669"/>
    <property type="project" value="InterPro"/>
</dbReference>
<accession>A0A1Q9E3K9</accession>
<evidence type="ECO:0000313" key="2">
    <source>
        <dbReference type="EMBL" id="OLQ02008.1"/>
    </source>
</evidence>
<dbReference type="PANTHER" id="PTHR14270">
    <property type="entry name" value="NONSENSE-MEDIATED MRNA DECAY FACTOR SMG9"/>
    <property type="match status" value="1"/>
</dbReference>
<keyword evidence="3" id="KW-1185">Reference proteome</keyword>
<sequence>MECGQDAGLMDGQMQQRCSDHRPAVQIVTRPGAMKAPEILNHRPPDPAAGKGGGSGSQTAAKKKSQLAVPTPGPPFARCRFMDEDWRLCESEVSPHLTESSDFAVVCAVGCAGAGRSTVLSLLLSPFLVGTEARSGMSQSSFKVPLGIRTAEAFLAGNPSPMGVDMCISTADRLLLLDAQPLFETVTAMPESDLKSELYLMIFLASICHTLLVVTDTVMEVHLWKFLRHMAMLKSKVPNLATFVRQKQAQASAEPVQPIQEDLPRLLVVFNNLILQIDDGVEMPELYEPVQNFLGHCEWKAAPSVDCTALPQLPGKSCQELLCSEKAAAAGLRLRQHLFSEGHPRGRFGPDGLQLTEKQWPEPLQRDLQGYRGQRL</sequence>
<protein>
    <submittedName>
        <fullName evidence="2">Protein SMG9</fullName>
    </submittedName>
</protein>
<dbReference type="AlphaFoldDB" id="A0A1Q9E3K9"/>
<organism evidence="2 3">
    <name type="scientific">Symbiodinium microadriaticum</name>
    <name type="common">Dinoflagellate</name>
    <name type="synonym">Zooxanthella microadriatica</name>
    <dbReference type="NCBI Taxonomy" id="2951"/>
    <lineage>
        <taxon>Eukaryota</taxon>
        <taxon>Sar</taxon>
        <taxon>Alveolata</taxon>
        <taxon>Dinophyceae</taxon>
        <taxon>Suessiales</taxon>
        <taxon>Symbiodiniaceae</taxon>
        <taxon>Symbiodinium</taxon>
    </lineage>
</organism>
<proteinExistence type="predicted"/>
<reference evidence="2 3" key="1">
    <citation type="submission" date="2016-02" db="EMBL/GenBank/DDBJ databases">
        <title>Genome analysis of coral dinoflagellate symbionts highlights evolutionary adaptations to a symbiotic lifestyle.</title>
        <authorList>
            <person name="Aranda M."/>
            <person name="Li Y."/>
            <person name="Liew Y.J."/>
            <person name="Baumgarten S."/>
            <person name="Simakov O."/>
            <person name="Wilson M."/>
            <person name="Piel J."/>
            <person name="Ashoor H."/>
            <person name="Bougouffa S."/>
            <person name="Bajic V.B."/>
            <person name="Ryu T."/>
            <person name="Ravasi T."/>
            <person name="Bayer T."/>
            <person name="Micklem G."/>
            <person name="Kim H."/>
            <person name="Bhak J."/>
            <person name="Lajeunesse T.C."/>
            <person name="Voolstra C.R."/>
        </authorList>
    </citation>
    <scope>NUCLEOTIDE SEQUENCE [LARGE SCALE GENOMIC DNA]</scope>
    <source>
        <strain evidence="2 3">CCMP2467</strain>
    </source>
</reference>
<evidence type="ECO:0000256" key="1">
    <source>
        <dbReference type="SAM" id="MobiDB-lite"/>
    </source>
</evidence>
<evidence type="ECO:0000313" key="3">
    <source>
        <dbReference type="Proteomes" id="UP000186817"/>
    </source>
</evidence>
<name>A0A1Q9E3K9_SYMMI</name>